<dbReference type="GO" id="GO:0016740">
    <property type="term" value="F:transferase activity"/>
    <property type="evidence" value="ECO:0007669"/>
    <property type="project" value="UniProtKB-KW"/>
</dbReference>
<gene>
    <name evidence="1" type="ORF">PanWU01x14_174850</name>
</gene>
<comment type="caution">
    <text evidence="1">The sequence shown here is derived from an EMBL/GenBank/DDBJ whole genome shotgun (WGS) entry which is preliminary data.</text>
</comment>
<reference evidence="2" key="1">
    <citation type="submission" date="2016-06" db="EMBL/GenBank/DDBJ databases">
        <title>Parallel loss of symbiosis genes in relatives of nitrogen-fixing non-legume Parasponia.</title>
        <authorList>
            <person name="Van Velzen R."/>
            <person name="Holmer R."/>
            <person name="Bu F."/>
            <person name="Rutten L."/>
            <person name="Van Zeijl A."/>
            <person name="Liu W."/>
            <person name="Santuari L."/>
            <person name="Cao Q."/>
            <person name="Sharma T."/>
            <person name="Shen D."/>
            <person name="Roswanjaya Y."/>
            <person name="Wardhani T."/>
            <person name="Kalhor M.S."/>
            <person name="Jansen J."/>
            <person name="Van den Hoogen J."/>
            <person name="Gungor B."/>
            <person name="Hartog M."/>
            <person name="Hontelez J."/>
            <person name="Verver J."/>
            <person name="Yang W.-C."/>
            <person name="Schijlen E."/>
            <person name="Repin R."/>
            <person name="Schilthuizen M."/>
            <person name="Schranz E."/>
            <person name="Heidstra R."/>
            <person name="Miyata K."/>
            <person name="Fedorova E."/>
            <person name="Kohlen W."/>
            <person name="Bisseling T."/>
            <person name="Smit S."/>
            <person name="Geurts R."/>
        </authorList>
    </citation>
    <scope>NUCLEOTIDE SEQUENCE [LARGE SCALE GENOMIC DNA]</scope>
    <source>
        <strain evidence="2">cv. WU1-14</strain>
    </source>
</reference>
<protein>
    <submittedName>
        <fullName evidence="1">Glutathione S-transferase, C-terminal-like</fullName>
    </submittedName>
</protein>
<dbReference type="InterPro" id="IPR036282">
    <property type="entry name" value="Glutathione-S-Trfase_C_sf"/>
</dbReference>
<dbReference type="Proteomes" id="UP000237105">
    <property type="component" value="Unassembled WGS sequence"/>
</dbReference>
<proteinExistence type="predicted"/>
<dbReference type="OrthoDB" id="4951845at2759"/>
<dbReference type="AlphaFoldDB" id="A0A2P5C8J2"/>
<evidence type="ECO:0000313" key="1">
    <source>
        <dbReference type="EMBL" id="PON57368.1"/>
    </source>
</evidence>
<accession>A0A2P5C8J2</accession>
<dbReference type="STRING" id="3476.A0A2P5C8J2"/>
<keyword evidence="2" id="KW-1185">Reference proteome</keyword>
<name>A0A2P5C8J2_PARAD</name>
<dbReference type="EMBL" id="JXTB01000160">
    <property type="protein sequence ID" value="PON57368.1"/>
    <property type="molecule type" value="Genomic_DNA"/>
</dbReference>
<organism evidence="1 2">
    <name type="scientific">Parasponia andersonii</name>
    <name type="common">Sponia andersonii</name>
    <dbReference type="NCBI Taxonomy" id="3476"/>
    <lineage>
        <taxon>Eukaryota</taxon>
        <taxon>Viridiplantae</taxon>
        <taxon>Streptophyta</taxon>
        <taxon>Embryophyta</taxon>
        <taxon>Tracheophyta</taxon>
        <taxon>Spermatophyta</taxon>
        <taxon>Magnoliopsida</taxon>
        <taxon>eudicotyledons</taxon>
        <taxon>Gunneridae</taxon>
        <taxon>Pentapetalae</taxon>
        <taxon>rosids</taxon>
        <taxon>fabids</taxon>
        <taxon>Rosales</taxon>
        <taxon>Cannabaceae</taxon>
        <taxon>Parasponia</taxon>
    </lineage>
</organism>
<dbReference type="Gene3D" id="1.20.1050.10">
    <property type="match status" value="2"/>
</dbReference>
<sequence>MWSTFGSYRVLEEIIGRKLIDPEEYPLIFSWVTALNEVPLLKELSPPHEKLLAFVLSLLETFSLVFFSYRETQEKAVKELYKKFRLFEEGIKGISPDGFSPFDGKSLGLLDILMCTSLEESLGVKVIDPEKNPLIFSWVTALCEISVVKELIPAFDEKLVQVLHGIRNNALNSHTA</sequence>
<keyword evidence="1" id="KW-0808">Transferase</keyword>
<dbReference type="SUPFAM" id="SSF47616">
    <property type="entry name" value="GST C-terminal domain-like"/>
    <property type="match status" value="2"/>
</dbReference>
<evidence type="ECO:0000313" key="2">
    <source>
        <dbReference type="Proteomes" id="UP000237105"/>
    </source>
</evidence>